<gene>
    <name evidence="3" type="primary">LOC110746293</name>
</gene>
<dbReference type="GeneID" id="110746293"/>
<evidence type="ECO:0000313" key="2">
    <source>
        <dbReference type="Proteomes" id="UP000515124"/>
    </source>
</evidence>
<dbReference type="InterPro" id="IPR004252">
    <property type="entry name" value="Probable_transposase_24"/>
</dbReference>
<dbReference type="RefSeq" id="XP_021802191.1">
    <property type="nucleotide sequence ID" value="XM_021946499.1"/>
</dbReference>
<feature type="compositionally biased region" description="Polar residues" evidence="1">
    <location>
        <begin position="68"/>
        <end position="79"/>
    </location>
</feature>
<feature type="compositionally biased region" description="Basic residues" evidence="1">
    <location>
        <begin position="20"/>
        <end position="29"/>
    </location>
</feature>
<feature type="region of interest" description="Disordered" evidence="1">
    <location>
        <begin position="1"/>
        <end position="100"/>
    </location>
</feature>
<dbReference type="Proteomes" id="UP000515124">
    <property type="component" value="Unplaced"/>
</dbReference>
<name>A0A6P5RMK1_PRUAV</name>
<protein>
    <submittedName>
        <fullName evidence="3">Uncharacterized protein LOC110746293</fullName>
    </submittedName>
</protein>
<keyword evidence="2" id="KW-1185">Reference proteome</keyword>
<reference evidence="3" key="1">
    <citation type="submission" date="2025-08" db="UniProtKB">
        <authorList>
            <consortium name="RefSeq"/>
        </authorList>
    </citation>
    <scope>IDENTIFICATION</scope>
</reference>
<proteinExistence type="predicted"/>
<dbReference type="KEGG" id="pavi:110746293"/>
<evidence type="ECO:0000256" key="1">
    <source>
        <dbReference type="SAM" id="MobiDB-lite"/>
    </source>
</evidence>
<dbReference type="Pfam" id="PF03004">
    <property type="entry name" value="Transposase_24"/>
    <property type="match status" value="1"/>
</dbReference>
<feature type="compositionally biased region" description="Polar residues" evidence="1">
    <location>
        <begin position="50"/>
        <end position="59"/>
    </location>
</feature>
<accession>A0A6P5RMK1</accession>
<evidence type="ECO:0000313" key="3">
    <source>
        <dbReference type="RefSeq" id="XP_021802191.1"/>
    </source>
</evidence>
<dbReference type="AlphaFoldDB" id="A0A6P5RMK1"/>
<feature type="compositionally biased region" description="Polar residues" evidence="1">
    <location>
        <begin position="409"/>
        <end position="418"/>
    </location>
</feature>
<feature type="region of interest" description="Disordered" evidence="1">
    <location>
        <begin position="409"/>
        <end position="445"/>
    </location>
</feature>
<dbReference type="PANTHER" id="PTHR33144:SF52">
    <property type="match status" value="1"/>
</dbReference>
<sequence>MAPKRTRGMSMEELLPPSPLRRKKGKHQARTSQQRSLSSSQPLVNSSRQPTSSVQSEQASVVRRQRAQLETQLSQQNVVASGDDHLTGQLDESEQMESEDISKGRGAARSISQWGTGNILHVTFDPEWKPIKANASLFSSQLGIIARNGKKIPLTYPTWNDMPDDILDDIWKDITDNTDAPEAYRFHCLKVVGNRWRDWKCRLKQKWYDKYDTDEQRLAITPPRVVTEQWKTLVKYWGLPKVKECSEMNKVNRAQGGAPHRTGRTSFAQLRNVMKERGEKTDRLSMFIKTRTKKKKNDEDEVFDEDSADIINQFNQCLEEREEDEQDELFREEIFTKVMGTDAHGRVRMYGAGVTPSQVFGQKSNYDNNENRMREELEKQYQSKIDDLQSKLNEVSSQLSQVMTHVGFQTTPEESGSGQIPDASSMHQRRLSVNSELQPNLDLEA</sequence>
<organism evidence="2 3">
    <name type="scientific">Prunus avium</name>
    <name type="common">Cherry</name>
    <name type="synonym">Cerasus avium</name>
    <dbReference type="NCBI Taxonomy" id="42229"/>
    <lineage>
        <taxon>Eukaryota</taxon>
        <taxon>Viridiplantae</taxon>
        <taxon>Streptophyta</taxon>
        <taxon>Embryophyta</taxon>
        <taxon>Tracheophyta</taxon>
        <taxon>Spermatophyta</taxon>
        <taxon>Magnoliopsida</taxon>
        <taxon>eudicotyledons</taxon>
        <taxon>Gunneridae</taxon>
        <taxon>Pentapetalae</taxon>
        <taxon>rosids</taxon>
        <taxon>fabids</taxon>
        <taxon>Rosales</taxon>
        <taxon>Rosaceae</taxon>
        <taxon>Amygdaloideae</taxon>
        <taxon>Amygdaleae</taxon>
        <taxon>Prunus</taxon>
    </lineage>
</organism>
<dbReference type="PANTHER" id="PTHR33144">
    <property type="entry name" value="OS10G0409366 PROTEIN-RELATED"/>
    <property type="match status" value="1"/>
</dbReference>
<feature type="compositionally biased region" description="Low complexity" evidence="1">
    <location>
        <begin position="32"/>
        <end position="49"/>
    </location>
</feature>